<evidence type="ECO:0000259" key="1">
    <source>
        <dbReference type="Pfam" id="PF12728"/>
    </source>
</evidence>
<dbReference type="SUPFAM" id="SSF46955">
    <property type="entry name" value="Putative DNA-binding domain"/>
    <property type="match status" value="1"/>
</dbReference>
<dbReference type="NCBIfam" id="TIGR01764">
    <property type="entry name" value="excise"/>
    <property type="match status" value="1"/>
</dbReference>
<dbReference type="Pfam" id="PF12728">
    <property type="entry name" value="HTH_17"/>
    <property type="match status" value="1"/>
</dbReference>
<evidence type="ECO:0000313" key="3">
    <source>
        <dbReference type="Proteomes" id="UP000264002"/>
    </source>
</evidence>
<dbReference type="InterPro" id="IPR041657">
    <property type="entry name" value="HTH_17"/>
</dbReference>
<protein>
    <submittedName>
        <fullName evidence="2">DNA-binding protein</fullName>
    </submittedName>
</protein>
<evidence type="ECO:0000313" key="2">
    <source>
        <dbReference type="EMBL" id="RFU95873.1"/>
    </source>
</evidence>
<dbReference type="Gene3D" id="1.10.10.10">
    <property type="entry name" value="Winged helix-like DNA-binding domain superfamily/Winged helix DNA-binding domain"/>
    <property type="match status" value="1"/>
</dbReference>
<keyword evidence="2" id="KW-0238">DNA-binding</keyword>
<accession>A0A372MKA8</accession>
<dbReference type="RefSeq" id="WP_117329272.1">
    <property type="nucleotide sequence ID" value="NZ_QUWK01000002.1"/>
</dbReference>
<reference evidence="2 3" key="2">
    <citation type="submission" date="2018-09" db="EMBL/GenBank/DDBJ databases">
        <title>Genome of Sphaerochaeta halotolerans strain 4-11.</title>
        <authorList>
            <person name="Nazina T.N."/>
            <person name="Sokolova D.S."/>
        </authorList>
    </citation>
    <scope>NUCLEOTIDE SEQUENCE [LARGE SCALE GENOMIC DNA]</scope>
    <source>
        <strain evidence="2 3">4-11</strain>
    </source>
</reference>
<organism evidence="2 3">
    <name type="scientific">Sphaerochaeta halotolerans</name>
    <dbReference type="NCBI Taxonomy" id="2293840"/>
    <lineage>
        <taxon>Bacteria</taxon>
        <taxon>Pseudomonadati</taxon>
        <taxon>Spirochaetota</taxon>
        <taxon>Spirochaetia</taxon>
        <taxon>Spirochaetales</taxon>
        <taxon>Sphaerochaetaceae</taxon>
        <taxon>Sphaerochaeta</taxon>
    </lineage>
</organism>
<dbReference type="InterPro" id="IPR009061">
    <property type="entry name" value="DNA-bd_dom_put_sf"/>
</dbReference>
<proteinExistence type="predicted"/>
<dbReference type="InterPro" id="IPR010093">
    <property type="entry name" value="SinI_DNA-bd"/>
</dbReference>
<dbReference type="EMBL" id="QUWK01000002">
    <property type="protein sequence ID" value="RFU95873.1"/>
    <property type="molecule type" value="Genomic_DNA"/>
</dbReference>
<name>A0A372MKA8_9SPIR</name>
<reference evidence="3" key="1">
    <citation type="submission" date="2018-08" db="EMBL/GenBank/DDBJ databases">
        <authorList>
            <person name="Grouzdev D.S."/>
            <person name="Krutkina M.S."/>
        </authorList>
    </citation>
    <scope>NUCLEOTIDE SEQUENCE [LARGE SCALE GENOMIC DNA]</scope>
    <source>
        <strain evidence="3">4-11</strain>
    </source>
</reference>
<dbReference type="InterPro" id="IPR036388">
    <property type="entry name" value="WH-like_DNA-bd_sf"/>
</dbReference>
<gene>
    <name evidence="2" type="ORF">DYP60_02400</name>
</gene>
<dbReference type="GO" id="GO:0003677">
    <property type="term" value="F:DNA binding"/>
    <property type="evidence" value="ECO:0007669"/>
    <property type="project" value="UniProtKB-KW"/>
</dbReference>
<keyword evidence="3" id="KW-1185">Reference proteome</keyword>
<feature type="domain" description="Helix-turn-helix" evidence="1">
    <location>
        <begin position="5"/>
        <end position="53"/>
    </location>
</feature>
<sequence>MDERWLTVEDIRQYLNVSKETIYRWIEHNSMPGHRVGRRWMFKQNEVDTWVRSGGASEK</sequence>
<dbReference type="AlphaFoldDB" id="A0A372MKA8"/>
<comment type="caution">
    <text evidence="2">The sequence shown here is derived from an EMBL/GenBank/DDBJ whole genome shotgun (WGS) entry which is preliminary data.</text>
</comment>
<dbReference type="Proteomes" id="UP000264002">
    <property type="component" value="Unassembled WGS sequence"/>
</dbReference>